<dbReference type="InterPro" id="IPR000792">
    <property type="entry name" value="Tscrpt_reg_LuxR_C"/>
</dbReference>
<dbReference type="Gene3D" id="3.40.50.2300">
    <property type="match status" value="1"/>
</dbReference>
<accession>A0A6V8LH18</accession>
<dbReference type="PANTHER" id="PTHR44688:SF16">
    <property type="entry name" value="DNA-BINDING TRANSCRIPTIONAL ACTIVATOR DEVR_DOSR"/>
    <property type="match status" value="1"/>
</dbReference>
<evidence type="ECO:0000313" key="5">
    <source>
        <dbReference type="EMBL" id="GFJ96532.1"/>
    </source>
</evidence>
<dbReference type="Proteomes" id="UP000482960">
    <property type="component" value="Unassembled WGS sequence"/>
</dbReference>
<dbReference type="GO" id="GO:0003677">
    <property type="term" value="F:DNA binding"/>
    <property type="evidence" value="ECO:0007669"/>
    <property type="project" value="UniProtKB-KW"/>
</dbReference>
<dbReference type="AlphaFoldDB" id="A0A6V8LH18"/>
<dbReference type="PRINTS" id="PR00038">
    <property type="entry name" value="HTHLUXR"/>
</dbReference>
<dbReference type="InterPro" id="IPR016032">
    <property type="entry name" value="Sig_transdc_resp-reg_C-effctor"/>
</dbReference>
<keyword evidence="1" id="KW-0805">Transcription regulation</keyword>
<keyword evidence="2 5" id="KW-0238">DNA-binding</keyword>
<organism evidence="5 6">
    <name type="scientific">Phytohabitans rumicis</name>
    <dbReference type="NCBI Taxonomy" id="1076125"/>
    <lineage>
        <taxon>Bacteria</taxon>
        <taxon>Bacillati</taxon>
        <taxon>Actinomycetota</taxon>
        <taxon>Actinomycetes</taxon>
        <taxon>Micromonosporales</taxon>
        <taxon>Micromonosporaceae</taxon>
    </lineage>
</organism>
<feature type="domain" description="HTH luxR-type" evidence="4">
    <location>
        <begin position="146"/>
        <end position="211"/>
    </location>
</feature>
<dbReference type="Pfam" id="PF00196">
    <property type="entry name" value="GerE"/>
    <property type="match status" value="1"/>
</dbReference>
<dbReference type="SMART" id="SM00421">
    <property type="entry name" value="HTH_LUXR"/>
    <property type="match status" value="1"/>
</dbReference>
<reference evidence="5 6" key="2">
    <citation type="submission" date="2020-03" db="EMBL/GenBank/DDBJ databases">
        <authorList>
            <person name="Ichikawa N."/>
            <person name="Kimura A."/>
            <person name="Kitahashi Y."/>
            <person name="Uohara A."/>
        </authorList>
    </citation>
    <scope>NUCLEOTIDE SEQUENCE [LARGE SCALE GENOMIC DNA]</scope>
    <source>
        <strain evidence="5 6">NBRC 108638</strain>
    </source>
</reference>
<dbReference type="SUPFAM" id="SSF46894">
    <property type="entry name" value="C-terminal effector domain of the bipartite response regulators"/>
    <property type="match status" value="1"/>
</dbReference>
<evidence type="ECO:0000313" key="6">
    <source>
        <dbReference type="Proteomes" id="UP000482960"/>
    </source>
</evidence>
<dbReference type="PANTHER" id="PTHR44688">
    <property type="entry name" value="DNA-BINDING TRANSCRIPTIONAL ACTIVATOR DEVR_DOSR"/>
    <property type="match status" value="1"/>
</dbReference>
<sequence>MDSSLDVVGDAISVAILVHNEVLGRGIEAILDGVPDVKMVYRCGSPEEYAELLGIGGADCLVVAVPAAPWLAAGRPGRVIVLVDEASTAELVRYASIPADGYVSQQHLSAELLVDTLRRSRRGELPMPPALTQALLAQADDPGLGAHGCTVSLTVRETEALTLLVEGLSNKQIARRLAISSHGAKRLVASIMLKLHSPNRTTAAINAIRAGLVDAR</sequence>
<evidence type="ECO:0000259" key="4">
    <source>
        <dbReference type="PROSITE" id="PS50043"/>
    </source>
</evidence>
<dbReference type="RefSeq" id="WP_173086278.1">
    <property type="nucleotide sequence ID" value="NZ_BAABJB010000008.1"/>
</dbReference>
<comment type="caution">
    <text evidence="5">The sequence shown here is derived from an EMBL/GenBank/DDBJ whole genome shotgun (WGS) entry which is preliminary data.</text>
</comment>
<reference evidence="5 6" key="1">
    <citation type="submission" date="2020-03" db="EMBL/GenBank/DDBJ databases">
        <title>Whole genome shotgun sequence of Phytohabitans rumicis NBRC 108638.</title>
        <authorList>
            <person name="Komaki H."/>
            <person name="Tamura T."/>
        </authorList>
    </citation>
    <scope>NUCLEOTIDE SEQUENCE [LARGE SCALE GENOMIC DNA]</scope>
    <source>
        <strain evidence="5 6">NBRC 108638</strain>
    </source>
</reference>
<dbReference type="GO" id="GO:0006355">
    <property type="term" value="P:regulation of DNA-templated transcription"/>
    <property type="evidence" value="ECO:0007669"/>
    <property type="project" value="InterPro"/>
</dbReference>
<dbReference type="EMBL" id="BLPG01000002">
    <property type="protein sequence ID" value="GFJ96532.1"/>
    <property type="molecule type" value="Genomic_DNA"/>
</dbReference>
<name>A0A6V8LH18_9ACTN</name>
<proteinExistence type="predicted"/>
<protein>
    <submittedName>
        <fullName evidence="5">DNA-binding response regulator</fullName>
    </submittedName>
</protein>
<keyword evidence="3" id="KW-0804">Transcription</keyword>
<evidence type="ECO:0000256" key="1">
    <source>
        <dbReference type="ARBA" id="ARBA00023015"/>
    </source>
</evidence>
<dbReference type="CDD" id="cd06170">
    <property type="entry name" value="LuxR_C_like"/>
    <property type="match status" value="1"/>
</dbReference>
<gene>
    <name evidence="5" type="ORF">Prum_101740</name>
</gene>
<keyword evidence="6" id="KW-1185">Reference proteome</keyword>
<evidence type="ECO:0000256" key="2">
    <source>
        <dbReference type="ARBA" id="ARBA00023125"/>
    </source>
</evidence>
<dbReference type="PROSITE" id="PS50043">
    <property type="entry name" value="HTH_LUXR_2"/>
    <property type="match status" value="1"/>
</dbReference>
<evidence type="ECO:0000256" key="3">
    <source>
        <dbReference type="ARBA" id="ARBA00023163"/>
    </source>
</evidence>